<reference evidence="2 3" key="2">
    <citation type="submission" date="2015-10" db="EMBL/GenBank/DDBJ databases">
        <title>Draft Genome Sequence of Prosthecomicrobium hirschii ATCC 27832.</title>
        <authorList>
            <person name="Daniel J."/>
            <person name="Givan S.A."/>
            <person name="Brun Y.V."/>
            <person name="Brown P.J."/>
        </authorList>
    </citation>
    <scope>NUCLEOTIDE SEQUENCE [LARGE SCALE GENOMIC DNA]</scope>
    <source>
        <strain evidence="2 3">16</strain>
    </source>
</reference>
<evidence type="ECO:0000313" key="3">
    <source>
        <dbReference type="Proteomes" id="UP000048984"/>
    </source>
</evidence>
<feature type="region of interest" description="Disordered" evidence="1">
    <location>
        <begin position="1"/>
        <end position="42"/>
    </location>
</feature>
<name>A0A0P6W2B0_9HYPH</name>
<gene>
    <name evidence="2" type="ORF">ABB55_09195</name>
</gene>
<reference evidence="2 3" key="1">
    <citation type="submission" date="2015-09" db="EMBL/GenBank/DDBJ databases">
        <authorList>
            <person name="Jackson K.R."/>
            <person name="Lunt B.L."/>
            <person name="Fisher J.N.B."/>
            <person name="Gardner A.V."/>
            <person name="Bailey M.E."/>
            <person name="Deus L.M."/>
            <person name="Earl A.S."/>
            <person name="Gibby P.D."/>
            <person name="Hartmann K.A."/>
            <person name="Liu J.E."/>
            <person name="Manci A.M."/>
            <person name="Nielsen D.A."/>
            <person name="Solomon M.B."/>
            <person name="Breakwell D.P."/>
            <person name="Burnett S.H."/>
            <person name="Grose J.H."/>
        </authorList>
    </citation>
    <scope>NUCLEOTIDE SEQUENCE [LARGE SCALE GENOMIC DNA]</scope>
    <source>
        <strain evidence="2 3">16</strain>
    </source>
</reference>
<evidence type="ECO:0000313" key="2">
    <source>
        <dbReference type="EMBL" id="KPL52383.1"/>
    </source>
</evidence>
<dbReference type="RefSeq" id="WP_054358546.1">
    <property type="nucleotide sequence ID" value="NZ_LJYW01000001.1"/>
</dbReference>
<dbReference type="Proteomes" id="UP000048984">
    <property type="component" value="Unassembled WGS sequence"/>
</dbReference>
<protein>
    <submittedName>
        <fullName evidence="2">Uncharacterized protein</fullName>
    </submittedName>
</protein>
<evidence type="ECO:0000256" key="1">
    <source>
        <dbReference type="SAM" id="MobiDB-lite"/>
    </source>
</evidence>
<comment type="caution">
    <text evidence="2">The sequence shown here is derived from an EMBL/GenBank/DDBJ whole genome shotgun (WGS) entry which is preliminary data.</text>
</comment>
<proteinExistence type="predicted"/>
<feature type="compositionally biased region" description="Low complexity" evidence="1">
    <location>
        <begin position="1"/>
        <end position="30"/>
    </location>
</feature>
<accession>A0A0P6W2B0</accession>
<keyword evidence="3" id="KW-1185">Reference proteome</keyword>
<sequence length="96" mass="10035">MTAITSALSSLTTQLTSSLSTSSDDQTTSTDAEEQAAEQLVAAAPGSSRALYDLFSNLPGSTTDTATDATAIADRNAWLGNVTVRTVTLELYQEDE</sequence>
<dbReference type="AlphaFoldDB" id="A0A0P6W2B0"/>
<organism evidence="2 3">
    <name type="scientific">Prosthecodimorpha hirschii</name>
    <dbReference type="NCBI Taxonomy" id="665126"/>
    <lineage>
        <taxon>Bacteria</taxon>
        <taxon>Pseudomonadati</taxon>
        <taxon>Pseudomonadota</taxon>
        <taxon>Alphaproteobacteria</taxon>
        <taxon>Hyphomicrobiales</taxon>
        <taxon>Ancalomicrobiaceae</taxon>
        <taxon>Prosthecodimorpha</taxon>
    </lineage>
</organism>
<dbReference type="EMBL" id="LJYW01000001">
    <property type="protein sequence ID" value="KPL52383.1"/>
    <property type="molecule type" value="Genomic_DNA"/>
</dbReference>